<dbReference type="FunFam" id="3.40.50.720:FF:000386">
    <property type="entry name" value="Quinate repressor protein"/>
    <property type="match status" value="1"/>
</dbReference>
<protein>
    <submittedName>
        <fullName evidence="4">Putative repressor protein</fullName>
    </submittedName>
</protein>
<evidence type="ECO:0000259" key="2">
    <source>
        <dbReference type="Pfam" id="PF08501"/>
    </source>
</evidence>
<dbReference type="Pfam" id="PF01487">
    <property type="entry name" value="DHquinase_I"/>
    <property type="match status" value="1"/>
</dbReference>
<evidence type="ECO:0000259" key="3">
    <source>
        <dbReference type="Pfam" id="PF18317"/>
    </source>
</evidence>
<dbReference type="AlphaFoldDB" id="A0A0G2GFL0"/>
<dbReference type="OrthoDB" id="4415835at2759"/>
<dbReference type="InterPro" id="IPR022893">
    <property type="entry name" value="Shikimate_DH_fam"/>
</dbReference>
<name>A0A0G2GFL0_PHACM</name>
<dbReference type="Pfam" id="PF08501">
    <property type="entry name" value="Shikimate_dh_N"/>
    <property type="match status" value="1"/>
</dbReference>
<dbReference type="Proteomes" id="UP000053317">
    <property type="component" value="Unassembled WGS sequence"/>
</dbReference>
<dbReference type="SUPFAM" id="SSF51735">
    <property type="entry name" value="NAD(P)-binding Rossmann-fold domains"/>
    <property type="match status" value="1"/>
</dbReference>
<dbReference type="GO" id="GO:0009423">
    <property type="term" value="P:chorismate biosynthetic process"/>
    <property type="evidence" value="ECO:0007669"/>
    <property type="project" value="TreeGrafter"/>
</dbReference>
<dbReference type="InterPro" id="IPR046346">
    <property type="entry name" value="Aminoacid_DH-like_N_sf"/>
</dbReference>
<dbReference type="InterPro" id="IPR013708">
    <property type="entry name" value="Shikimate_DH-bd_N"/>
</dbReference>
<accession>A0A0G2GFL0</accession>
<dbReference type="GO" id="GO:0019632">
    <property type="term" value="P:shikimate metabolic process"/>
    <property type="evidence" value="ECO:0007669"/>
    <property type="project" value="TreeGrafter"/>
</dbReference>
<dbReference type="SUPFAM" id="SSF51569">
    <property type="entry name" value="Aldolase"/>
    <property type="match status" value="1"/>
</dbReference>
<dbReference type="CDD" id="cd01065">
    <property type="entry name" value="NAD_bind_Shikimate_DH"/>
    <property type="match status" value="1"/>
</dbReference>
<evidence type="ECO:0000259" key="1">
    <source>
        <dbReference type="Pfam" id="PF01488"/>
    </source>
</evidence>
<feature type="domain" description="SDH C-terminal" evidence="3">
    <location>
        <begin position="667"/>
        <end position="693"/>
    </location>
</feature>
<sequence>MLDENSRNCVIECGLGSLTTGVQEHLRVYATTHPVVYLIRDMTNIQQLLKLDDRSARLLANGDPTHRRCSNFEYFNLEEHYPDVGSDDRATDRWSPAYSFKLKQSKEDFTFFVRQITGANTLRSNQTAPLSLLETPVEQRLFTHALAIPLSRLENGPMDFEKYESAGDAIEVVIDEWSKSHPVILTKQISLLRRHVGVPIIITVDQTAELEEEQITDFDGETYMAILEHALRLGVEFVSVNLNLEDDQIRRLNESKGFTKIIGHYVEQGSNTRSWEDPSWERQYDRAAALSCDVVRLLKASTDRSDNLGAQVFADHIRRHKGTKNQLIAYNTGPIGRTSLLYNPVLSRVSHTSLEPDDNSNLERRLTSRAAIRALFQSYVLDPLHFWIFGANVLYSLSPAMYNAAFNACGLDHKYTARNVSTFKEIAQISQDSHFGGASIVRPYKVAVIHELASKSKHAEAIGAVNTIVPLRGLGDGTVAPLEYQASQRNRAGKVAAWYGDNTDWIGILAVLTRSLSPRNVVRPTRTTGIVIGAGGMARAAIYAMIQLGCRKIYIYNRTIPNAEKIANHFNAWASSPENEKVVTVLRSIQEPWPETEEAPTMIVSCVPAHSIDGQPEANFEMPKQWLGSSSGGVVIDLAYKPLNTPLLKQMRCFRHDTGQPWVVHDGLETLPEQAIAQFELFTGRKAPRSLMRFECLRNYRGEEGQYDENAIRTRLSSTLT</sequence>
<dbReference type="InterPro" id="IPR041121">
    <property type="entry name" value="SDH_C"/>
</dbReference>
<comment type="caution">
    <text evidence="4">The sequence shown here is derived from an EMBL/GenBank/DDBJ whole genome shotgun (WGS) entry which is preliminary data.</text>
</comment>
<dbReference type="CDD" id="cd00502">
    <property type="entry name" value="DHQase_I"/>
    <property type="match status" value="1"/>
</dbReference>
<dbReference type="GO" id="GO:0003855">
    <property type="term" value="F:3-dehydroquinate dehydratase activity"/>
    <property type="evidence" value="ECO:0007669"/>
    <property type="project" value="InterPro"/>
</dbReference>
<proteinExistence type="predicted"/>
<feature type="domain" description="Quinate/shikimate 5-dehydrogenase/glutamyl-tRNA reductase" evidence="1">
    <location>
        <begin position="529"/>
        <end position="572"/>
    </location>
</feature>
<organism evidence="4 5">
    <name type="scientific">Phaeomoniella chlamydospora</name>
    <name type="common">Phaeoacremonium chlamydosporum</name>
    <dbReference type="NCBI Taxonomy" id="158046"/>
    <lineage>
        <taxon>Eukaryota</taxon>
        <taxon>Fungi</taxon>
        <taxon>Dikarya</taxon>
        <taxon>Ascomycota</taxon>
        <taxon>Pezizomycotina</taxon>
        <taxon>Eurotiomycetes</taxon>
        <taxon>Chaetothyriomycetidae</taxon>
        <taxon>Phaeomoniellales</taxon>
        <taxon>Phaeomoniellaceae</taxon>
        <taxon>Phaeomoniella</taxon>
    </lineage>
</organism>
<dbReference type="Gene3D" id="3.20.20.70">
    <property type="entry name" value="Aldolase class I"/>
    <property type="match status" value="1"/>
</dbReference>
<feature type="domain" description="Shikimate dehydrogenase substrate binding N-terminal" evidence="2">
    <location>
        <begin position="388"/>
        <end position="468"/>
    </location>
</feature>
<dbReference type="InterPro" id="IPR006151">
    <property type="entry name" value="Shikm_DH/Glu-tRNA_Rdtase"/>
</dbReference>
<dbReference type="PANTHER" id="PTHR21089:SF1">
    <property type="entry name" value="BIFUNCTIONAL 3-DEHYDROQUINATE DEHYDRATASE_SHIKIMATE DEHYDROGENASE, CHLOROPLASTIC"/>
    <property type="match status" value="1"/>
</dbReference>
<dbReference type="InterPro" id="IPR013785">
    <property type="entry name" value="Aldolase_TIM"/>
</dbReference>
<dbReference type="InterPro" id="IPR001381">
    <property type="entry name" value="DHquinase_I"/>
</dbReference>
<dbReference type="PANTHER" id="PTHR21089">
    <property type="entry name" value="SHIKIMATE DEHYDROGENASE"/>
    <property type="match status" value="1"/>
</dbReference>
<reference evidence="4 5" key="1">
    <citation type="submission" date="2015-05" db="EMBL/GenBank/DDBJ databases">
        <title>Distinctive expansion of gene families associated with plant cell wall degradation and secondary metabolism in the genomes of grapevine trunk pathogens.</title>
        <authorList>
            <person name="Lawrence D.P."/>
            <person name="Travadon R."/>
            <person name="Rolshausen P.E."/>
            <person name="Baumgartner K."/>
        </authorList>
    </citation>
    <scope>NUCLEOTIDE SEQUENCE [LARGE SCALE GENOMIC DNA]</scope>
    <source>
        <strain evidence="4">UCRPC4</strain>
    </source>
</reference>
<gene>
    <name evidence="4" type="ORF">UCRPC4_g06124</name>
</gene>
<dbReference type="Gene3D" id="3.40.50.720">
    <property type="entry name" value="NAD(P)-binding Rossmann-like Domain"/>
    <property type="match status" value="1"/>
</dbReference>
<evidence type="ECO:0000313" key="5">
    <source>
        <dbReference type="Proteomes" id="UP000053317"/>
    </source>
</evidence>
<dbReference type="Pfam" id="PF01488">
    <property type="entry name" value="Shikimate_DH"/>
    <property type="match status" value="1"/>
</dbReference>
<dbReference type="Gene3D" id="3.40.50.10860">
    <property type="entry name" value="Leucine Dehydrogenase, chain A, domain 1"/>
    <property type="match status" value="1"/>
</dbReference>
<reference evidence="4 5" key="2">
    <citation type="submission" date="2015-05" db="EMBL/GenBank/DDBJ databases">
        <authorList>
            <person name="Morales-Cruz A."/>
            <person name="Amrine K.C."/>
            <person name="Cantu D."/>
        </authorList>
    </citation>
    <scope>NUCLEOTIDE SEQUENCE [LARGE SCALE GENOMIC DNA]</scope>
    <source>
        <strain evidence="4">UCRPC4</strain>
    </source>
</reference>
<dbReference type="InterPro" id="IPR036291">
    <property type="entry name" value="NAD(P)-bd_dom_sf"/>
</dbReference>
<dbReference type="GO" id="GO:0004764">
    <property type="term" value="F:shikimate 3-dehydrogenase (NADP+) activity"/>
    <property type="evidence" value="ECO:0007669"/>
    <property type="project" value="InterPro"/>
</dbReference>
<dbReference type="SUPFAM" id="SSF53223">
    <property type="entry name" value="Aminoacid dehydrogenase-like, N-terminal domain"/>
    <property type="match status" value="1"/>
</dbReference>
<dbReference type="EMBL" id="LCWF01000172">
    <property type="protein sequence ID" value="KKY15805.1"/>
    <property type="molecule type" value="Genomic_DNA"/>
</dbReference>
<evidence type="ECO:0000313" key="4">
    <source>
        <dbReference type="EMBL" id="KKY15805.1"/>
    </source>
</evidence>
<dbReference type="Pfam" id="PF18317">
    <property type="entry name" value="SDH_C"/>
    <property type="match status" value="1"/>
</dbReference>
<keyword evidence="5" id="KW-1185">Reference proteome</keyword>